<organism evidence="11 12">
    <name type="scientific">Amorphus orientalis</name>
    <dbReference type="NCBI Taxonomy" id="649198"/>
    <lineage>
        <taxon>Bacteria</taxon>
        <taxon>Pseudomonadati</taxon>
        <taxon>Pseudomonadota</taxon>
        <taxon>Alphaproteobacteria</taxon>
        <taxon>Hyphomicrobiales</taxon>
        <taxon>Amorphaceae</taxon>
        <taxon>Amorphus</taxon>
    </lineage>
</organism>
<keyword evidence="12" id="KW-1185">Reference proteome</keyword>
<evidence type="ECO:0000256" key="6">
    <source>
        <dbReference type="ARBA" id="ARBA00023049"/>
    </source>
</evidence>
<dbReference type="RefSeq" id="WP_306884416.1">
    <property type="nucleotide sequence ID" value="NZ_JAUSUL010000001.1"/>
</dbReference>
<evidence type="ECO:0000313" key="12">
    <source>
        <dbReference type="Proteomes" id="UP001229244"/>
    </source>
</evidence>
<dbReference type="Gene3D" id="6.10.250.3150">
    <property type="match status" value="1"/>
</dbReference>
<sequence>MATSSGARASQRADLPRHDHPERASLSPWLGPGVRFIWCVGGRGMSPLQDLFIVKGLFIRSSDPDDRVRPYHAVRPCEAARIRETGAQGQVARDGLIAIGMHAGASAARARFPRVPFWLCLAAALLLAASVFPAGSVLAQSEPSDGQIEKRQEELEALRQQMRLSDEREEELAAEVAALDKDRAALNEELVGTAERVARLERRISDSEERLQKLGANEDWIRNSLAERRGVIAEILAALQRIGARPPPAVAVKPEDALSAVRSAILLGAVVPELSVEAEALAADLNALTTLKAQIAAERETLATDLAELSEQRTRTELLLAEKRKQREDQAQALASEREKAETLAARADTLEDLIADLERELESSRRAAEAARRADTEPAPDAQDPGRLSPAIPFENARGTLPLPAQGAVLRRFGEPDTTGDKALGVSIATLPEAQIVAPADGWVVYAGPFRSYGQVLIMNVGSGYHVLLAGMNQTDVQRGQFVLAGEPVGVMGAQRFASAATIDIESSRPVLYVEFRKDGSSIDPAPWWADSVDEEVRG</sequence>
<proteinExistence type="predicted"/>
<feature type="coiled-coil region" evidence="7">
    <location>
        <begin position="148"/>
        <end position="217"/>
    </location>
</feature>
<evidence type="ECO:0000256" key="3">
    <source>
        <dbReference type="ARBA" id="ARBA00022723"/>
    </source>
</evidence>
<dbReference type="SUPFAM" id="SSF51261">
    <property type="entry name" value="Duplicated hybrid motif"/>
    <property type="match status" value="1"/>
</dbReference>
<feature type="region of interest" description="Disordered" evidence="8">
    <location>
        <begin position="366"/>
        <end position="400"/>
    </location>
</feature>
<evidence type="ECO:0000256" key="7">
    <source>
        <dbReference type="SAM" id="Coils"/>
    </source>
</evidence>
<evidence type="ECO:0000256" key="9">
    <source>
        <dbReference type="SAM" id="Phobius"/>
    </source>
</evidence>
<dbReference type="PANTHER" id="PTHR21666:SF288">
    <property type="entry name" value="CELL DIVISION PROTEIN YTFB"/>
    <property type="match status" value="1"/>
</dbReference>
<protein>
    <submittedName>
        <fullName evidence="11">Septal ring factor EnvC (AmiA/AmiB activator)</fullName>
    </submittedName>
</protein>
<dbReference type="Proteomes" id="UP001229244">
    <property type="component" value="Unassembled WGS sequence"/>
</dbReference>
<evidence type="ECO:0000256" key="2">
    <source>
        <dbReference type="ARBA" id="ARBA00022670"/>
    </source>
</evidence>
<evidence type="ECO:0000313" key="11">
    <source>
        <dbReference type="EMBL" id="MDQ0314630.1"/>
    </source>
</evidence>
<evidence type="ECO:0000256" key="1">
    <source>
        <dbReference type="ARBA" id="ARBA00001947"/>
    </source>
</evidence>
<keyword evidence="7" id="KW-0175">Coiled coil</keyword>
<dbReference type="InterPro" id="IPR050570">
    <property type="entry name" value="Cell_wall_metabolism_enzyme"/>
</dbReference>
<keyword evidence="3" id="KW-0479">Metal-binding</keyword>
<evidence type="ECO:0000256" key="5">
    <source>
        <dbReference type="ARBA" id="ARBA00022833"/>
    </source>
</evidence>
<keyword evidence="2" id="KW-0645">Protease</keyword>
<dbReference type="Gene3D" id="2.70.70.10">
    <property type="entry name" value="Glucose Permease (Domain IIA)"/>
    <property type="match status" value="1"/>
</dbReference>
<gene>
    <name evidence="11" type="ORF">J2S73_001067</name>
</gene>
<feature type="compositionally biased region" description="Basic and acidic residues" evidence="8">
    <location>
        <begin position="14"/>
        <end position="23"/>
    </location>
</feature>
<keyword evidence="9" id="KW-0812">Transmembrane</keyword>
<dbReference type="GO" id="GO:0004222">
    <property type="term" value="F:metalloendopeptidase activity"/>
    <property type="evidence" value="ECO:0007669"/>
    <property type="project" value="TreeGrafter"/>
</dbReference>
<dbReference type="InterPro" id="IPR016047">
    <property type="entry name" value="M23ase_b-sheet_dom"/>
</dbReference>
<dbReference type="GO" id="GO:0006508">
    <property type="term" value="P:proteolysis"/>
    <property type="evidence" value="ECO:0007669"/>
    <property type="project" value="UniProtKB-KW"/>
</dbReference>
<evidence type="ECO:0000256" key="4">
    <source>
        <dbReference type="ARBA" id="ARBA00022801"/>
    </source>
</evidence>
<evidence type="ECO:0000256" key="8">
    <source>
        <dbReference type="SAM" id="MobiDB-lite"/>
    </source>
</evidence>
<dbReference type="GO" id="GO:0046872">
    <property type="term" value="F:metal ion binding"/>
    <property type="evidence" value="ECO:0007669"/>
    <property type="project" value="UniProtKB-KW"/>
</dbReference>
<dbReference type="PANTHER" id="PTHR21666">
    <property type="entry name" value="PEPTIDASE-RELATED"/>
    <property type="match status" value="1"/>
</dbReference>
<feature type="region of interest" description="Disordered" evidence="8">
    <location>
        <begin position="1"/>
        <end position="24"/>
    </location>
</feature>
<dbReference type="AlphaFoldDB" id="A0AAE3VME6"/>
<comment type="caution">
    <text evidence="11">The sequence shown here is derived from an EMBL/GenBank/DDBJ whole genome shotgun (WGS) entry which is preliminary data.</text>
</comment>
<dbReference type="Pfam" id="PF01551">
    <property type="entry name" value="Peptidase_M23"/>
    <property type="match status" value="1"/>
</dbReference>
<keyword evidence="4" id="KW-0378">Hydrolase</keyword>
<dbReference type="CDD" id="cd12797">
    <property type="entry name" value="M23_peptidase"/>
    <property type="match status" value="1"/>
</dbReference>
<feature type="compositionally biased region" description="Basic and acidic residues" evidence="8">
    <location>
        <begin position="366"/>
        <end position="377"/>
    </location>
</feature>
<feature type="domain" description="M23ase beta-sheet core" evidence="10">
    <location>
        <begin position="425"/>
        <end position="526"/>
    </location>
</feature>
<keyword evidence="9" id="KW-1133">Transmembrane helix</keyword>
<feature type="transmembrane region" description="Helical" evidence="9">
    <location>
        <begin position="117"/>
        <end position="139"/>
    </location>
</feature>
<dbReference type="InterPro" id="IPR011055">
    <property type="entry name" value="Dup_hybrid_motif"/>
</dbReference>
<evidence type="ECO:0000259" key="10">
    <source>
        <dbReference type="Pfam" id="PF01551"/>
    </source>
</evidence>
<accession>A0AAE3VME6</accession>
<dbReference type="EMBL" id="JAUSUL010000001">
    <property type="protein sequence ID" value="MDQ0314630.1"/>
    <property type="molecule type" value="Genomic_DNA"/>
</dbReference>
<comment type="cofactor">
    <cofactor evidence="1">
        <name>Zn(2+)</name>
        <dbReference type="ChEBI" id="CHEBI:29105"/>
    </cofactor>
</comment>
<keyword evidence="6" id="KW-0482">Metalloprotease</keyword>
<name>A0AAE3VME6_9HYPH</name>
<keyword evidence="5" id="KW-0862">Zinc</keyword>
<keyword evidence="9" id="KW-0472">Membrane</keyword>
<reference evidence="11" key="1">
    <citation type="submission" date="2023-07" db="EMBL/GenBank/DDBJ databases">
        <title>Genomic Encyclopedia of Type Strains, Phase IV (KMG-IV): sequencing the most valuable type-strain genomes for metagenomic binning, comparative biology and taxonomic classification.</title>
        <authorList>
            <person name="Goeker M."/>
        </authorList>
    </citation>
    <scope>NUCLEOTIDE SEQUENCE</scope>
    <source>
        <strain evidence="11">DSM 21202</strain>
    </source>
</reference>